<evidence type="ECO:0000256" key="3">
    <source>
        <dbReference type="ARBA" id="ARBA00022723"/>
    </source>
</evidence>
<keyword evidence="10" id="KW-1185">Reference proteome</keyword>
<proteinExistence type="predicted"/>
<feature type="domain" description="RNA-binding protein AU-1/Ribonuclease E/G" evidence="8">
    <location>
        <begin position="105"/>
        <end position="194"/>
    </location>
</feature>
<evidence type="ECO:0000259" key="8">
    <source>
        <dbReference type="Pfam" id="PF10150"/>
    </source>
</evidence>
<organism evidence="9 10">
    <name type="scientific">Paracoccus benzoatiresistens</name>
    <dbReference type="NCBI Taxonomy" id="2997341"/>
    <lineage>
        <taxon>Bacteria</taxon>
        <taxon>Pseudomonadati</taxon>
        <taxon>Pseudomonadota</taxon>
        <taxon>Alphaproteobacteria</taxon>
        <taxon>Rhodobacterales</taxon>
        <taxon>Paracoccaceae</taxon>
        <taxon>Paracoccus</taxon>
    </lineage>
</organism>
<protein>
    <submittedName>
        <fullName evidence="9">Ribonuclease E/G</fullName>
    </submittedName>
</protein>
<comment type="caution">
    <text evidence="9">The sequence shown here is derived from an EMBL/GenBank/DDBJ whole genome shotgun (WGS) entry which is preliminary data.</text>
</comment>
<keyword evidence="7" id="KW-0694">RNA-binding</keyword>
<accession>A0ABT4J1Z8</accession>
<feature type="domain" description="RNA-binding protein AU-1/Ribonuclease E/G" evidence="8">
    <location>
        <begin position="209"/>
        <end position="336"/>
    </location>
</feature>
<evidence type="ECO:0000256" key="7">
    <source>
        <dbReference type="ARBA" id="ARBA00022884"/>
    </source>
</evidence>
<sequence>MKGRQVVLGQLFGAEAAALLEDGRLVDLLVDASDLAPLVPGDICRGVVERLMKGQGGVFLRLPDGQRGYLRDRSGLAEGQSLLVQVAGVAEEAKAIPLTSRILFRGRHVLVTPGAPGINVSRRIRDEDLRAELEALGAAASPPDGTGIIFRSLAELAAPGDIAEELHGLLDLSARIMAEQAGQPELLLGVASPHEQAWMEWADPEPDAVEEGDDSFARCGVLEAVDALLSPEVALPGGAHAVIEPTRALVAIDVNTGNDTSPAAALKANIALARDLPRQLRLRGLGGQVVVDFAPIPKRDRATLDQILRAAFKGESAETSLIGWTTMGLYEINRKRDRIPLRRLAQGAR</sequence>
<dbReference type="InterPro" id="IPR012340">
    <property type="entry name" value="NA-bd_OB-fold"/>
</dbReference>
<dbReference type="InterPro" id="IPR004659">
    <property type="entry name" value="RNase_E/G"/>
</dbReference>
<keyword evidence="3" id="KW-0479">Metal-binding</keyword>
<gene>
    <name evidence="9" type="ORF">OU682_05865</name>
</gene>
<evidence type="ECO:0000256" key="4">
    <source>
        <dbReference type="ARBA" id="ARBA00022759"/>
    </source>
</evidence>
<dbReference type="EMBL" id="JAPTYD010000005">
    <property type="protein sequence ID" value="MCZ0961143.1"/>
    <property type="molecule type" value="Genomic_DNA"/>
</dbReference>
<dbReference type="Pfam" id="PF10150">
    <property type="entry name" value="RNase_E_G"/>
    <property type="match status" value="2"/>
</dbReference>
<dbReference type="PANTHER" id="PTHR30001">
    <property type="entry name" value="RIBONUCLEASE"/>
    <property type="match status" value="1"/>
</dbReference>
<dbReference type="InterPro" id="IPR019307">
    <property type="entry name" value="RNA-bd_AU-1/RNase_E/G"/>
</dbReference>
<reference evidence="9" key="1">
    <citation type="submission" date="2022-12" db="EMBL/GenBank/DDBJ databases">
        <title>Paracoccus sp. EF6 isolated from a lake water.</title>
        <authorList>
            <person name="Liu H."/>
        </authorList>
    </citation>
    <scope>NUCLEOTIDE SEQUENCE</scope>
    <source>
        <strain evidence="9">EF6</strain>
    </source>
</reference>
<comment type="cofactor">
    <cofactor evidence="1">
        <name>Mg(2+)</name>
        <dbReference type="ChEBI" id="CHEBI:18420"/>
    </cofactor>
</comment>
<dbReference type="RefSeq" id="WP_268941144.1">
    <property type="nucleotide sequence ID" value="NZ_JAPTYD010000005.1"/>
</dbReference>
<keyword evidence="4" id="KW-0255">Endonuclease</keyword>
<dbReference type="Proteomes" id="UP001149822">
    <property type="component" value="Unassembled WGS sequence"/>
</dbReference>
<dbReference type="PANTHER" id="PTHR30001:SF1">
    <property type="entry name" value="RIBONUCLEASE E_G-LIKE PROTEIN, CHLOROPLASTIC"/>
    <property type="match status" value="1"/>
</dbReference>
<evidence type="ECO:0000313" key="9">
    <source>
        <dbReference type="EMBL" id="MCZ0961143.1"/>
    </source>
</evidence>
<evidence type="ECO:0000256" key="1">
    <source>
        <dbReference type="ARBA" id="ARBA00001946"/>
    </source>
</evidence>
<keyword evidence="6" id="KW-0460">Magnesium</keyword>
<keyword evidence="5" id="KW-0378">Hydrolase</keyword>
<name>A0ABT4J1Z8_9RHOB</name>
<evidence type="ECO:0000256" key="6">
    <source>
        <dbReference type="ARBA" id="ARBA00022842"/>
    </source>
</evidence>
<evidence type="ECO:0000313" key="10">
    <source>
        <dbReference type="Proteomes" id="UP001149822"/>
    </source>
</evidence>
<dbReference type="SUPFAM" id="SSF50249">
    <property type="entry name" value="Nucleic acid-binding proteins"/>
    <property type="match status" value="1"/>
</dbReference>
<keyword evidence="2" id="KW-0540">Nuclease</keyword>
<evidence type="ECO:0000256" key="2">
    <source>
        <dbReference type="ARBA" id="ARBA00022722"/>
    </source>
</evidence>
<evidence type="ECO:0000256" key="5">
    <source>
        <dbReference type="ARBA" id="ARBA00022801"/>
    </source>
</evidence>